<dbReference type="Proteomes" id="UP001243286">
    <property type="component" value="Unassembled WGS sequence"/>
</dbReference>
<organism evidence="3 4">
    <name type="scientific">Exiguobacterium antarcticum</name>
    <dbReference type="NCBI Taxonomy" id="132920"/>
    <lineage>
        <taxon>Bacteria</taxon>
        <taxon>Bacillati</taxon>
        <taxon>Bacillota</taxon>
        <taxon>Bacilli</taxon>
        <taxon>Bacillales</taxon>
        <taxon>Bacillales Family XII. Incertae Sedis</taxon>
        <taxon>Exiguobacterium</taxon>
    </lineage>
</organism>
<dbReference type="Pfam" id="PF18895">
    <property type="entry name" value="T4SS_pilin"/>
    <property type="match status" value="1"/>
</dbReference>
<evidence type="ECO:0000313" key="3">
    <source>
        <dbReference type="EMBL" id="MDI3235980.1"/>
    </source>
</evidence>
<feature type="transmembrane region" description="Helical" evidence="1">
    <location>
        <begin position="104"/>
        <end position="125"/>
    </location>
</feature>
<accession>A0ABT6R4V1</accession>
<evidence type="ECO:0000313" key="4">
    <source>
        <dbReference type="Proteomes" id="UP001243286"/>
    </source>
</evidence>
<keyword evidence="1" id="KW-0472">Membrane</keyword>
<evidence type="ECO:0000256" key="1">
    <source>
        <dbReference type="SAM" id="Phobius"/>
    </source>
</evidence>
<dbReference type="RefSeq" id="WP_282356976.1">
    <property type="nucleotide sequence ID" value="NZ_JASBQV010000025.1"/>
</dbReference>
<dbReference type="InterPro" id="IPR043993">
    <property type="entry name" value="T4SS_pilin"/>
</dbReference>
<feature type="chain" id="PRO_5046548341" evidence="2">
    <location>
        <begin position="43"/>
        <end position="126"/>
    </location>
</feature>
<keyword evidence="1" id="KW-1133">Transmembrane helix</keyword>
<proteinExistence type="predicted"/>
<feature type="transmembrane region" description="Helical" evidence="1">
    <location>
        <begin position="62"/>
        <end position="83"/>
    </location>
</feature>
<sequence length="126" mass="13615">MNFKKNTQIKMVGKRLKGKFNALVTLSLAMMVLLLTSPLAEAAAKKTTPKLFTNTKTFLGDAGGWIIGIVGAVAGFYMIWLGLQYSINDDPGSRNEVKKKMKNVVIGIAISLSAASLIAVIVTYYT</sequence>
<name>A0ABT6R4V1_9BACL</name>
<reference evidence="3 4" key="1">
    <citation type="submission" date="2023-04" db="EMBL/GenBank/DDBJ databases">
        <title>Antarctic isolates genomes.</title>
        <authorList>
            <person name="Dimov S.G."/>
        </authorList>
    </citation>
    <scope>NUCLEOTIDE SEQUENCE [LARGE SCALE GENOMIC DNA]</scope>
    <source>
        <strain evidence="3 4">AL19</strain>
    </source>
</reference>
<protein>
    <submittedName>
        <fullName evidence="3">Pilin</fullName>
    </submittedName>
</protein>
<feature type="signal peptide" evidence="2">
    <location>
        <begin position="1"/>
        <end position="42"/>
    </location>
</feature>
<comment type="caution">
    <text evidence="3">The sequence shown here is derived from an EMBL/GenBank/DDBJ whole genome shotgun (WGS) entry which is preliminary data.</text>
</comment>
<dbReference type="EMBL" id="JASBQV010000025">
    <property type="protein sequence ID" value="MDI3235980.1"/>
    <property type="molecule type" value="Genomic_DNA"/>
</dbReference>
<keyword evidence="1" id="KW-0812">Transmembrane</keyword>
<keyword evidence="2" id="KW-0732">Signal</keyword>
<gene>
    <name evidence="3" type="ORF">QK289_13265</name>
</gene>
<keyword evidence="4" id="KW-1185">Reference proteome</keyword>
<evidence type="ECO:0000256" key="2">
    <source>
        <dbReference type="SAM" id="SignalP"/>
    </source>
</evidence>